<proteinExistence type="predicted"/>
<accession>A0A6B3NG98</accession>
<dbReference type="AlphaFoldDB" id="A0A6B3NG98"/>
<evidence type="ECO:0000313" key="1">
    <source>
        <dbReference type="EMBL" id="NER30727.1"/>
    </source>
</evidence>
<organism evidence="1">
    <name type="scientific">Symploca sp. SIO1C4</name>
    <dbReference type="NCBI Taxonomy" id="2607765"/>
    <lineage>
        <taxon>Bacteria</taxon>
        <taxon>Bacillati</taxon>
        <taxon>Cyanobacteriota</taxon>
        <taxon>Cyanophyceae</taxon>
        <taxon>Coleofasciculales</taxon>
        <taxon>Coleofasciculaceae</taxon>
        <taxon>Symploca</taxon>
    </lineage>
</organism>
<name>A0A6B3NG98_9CYAN</name>
<dbReference type="EMBL" id="JAAHFQ010000630">
    <property type="protein sequence ID" value="NER30727.1"/>
    <property type="molecule type" value="Genomic_DNA"/>
</dbReference>
<reference evidence="1" key="1">
    <citation type="submission" date="2019-11" db="EMBL/GenBank/DDBJ databases">
        <title>Genomic insights into an expanded diversity of filamentous marine cyanobacteria reveals the extraordinary biosynthetic potential of Moorea and Okeania.</title>
        <authorList>
            <person name="Ferreira Leao T."/>
            <person name="Wang M."/>
            <person name="Moss N."/>
            <person name="Da Silva R."/>
            <person name="Sanders J."/>
            <person name="Nurk S."/>
            <person name="Gurevich A."/>
            <person name="Humphrey G."/>
            <person name="Reher R."/>
            <person name="Zhu Q."/>
            <person name="Belda-Ferre P."/>
            <person name="Glukhov E."/>
            <person name="Rex R."/>
            <person name="Dorrestein P.C."/>
            <person name="Knight R."/>
            <person name="Pevzner P."/>
            <person name="Gerwick W.H."/>
            <person name="Gerwick L."/>
        </authorList>
    </citation>
    <scope>NUCLEOTIDE SEQUENCE</scope>
    <source>
        <strain evidence="1">SIO1C4</strain>
    </source>
</reference>
<gene>
    <name evidence="1" type="ORF">F6J89_24705</name>
</gene>
<protein>
    <submittedName>
        <fullName evidence="1">Uncharacterized protein</fullName>
    </submittedName>
</protein>
<comment type="caution">
    <text evidence="1">The sequence shown here is derived from an EMBL/GenBank/DDBJ whole genome shotgun (WGS) entry which is preliminary data.</text>
</comment>
<sequence>MNSTSDHKILETLSTASNLRRLEVCLEYCELAVRPTLSLSEIDRVAEILSLAQTDNTLSEILDEADLFISRRFSLQSANALSNYGNQIAKLSEYLEVFLSKESPQTSSTLHNQFELFRASFQ</sequence>